<organism evidence="5 6">
    <name type="scientific">Zingiber officinale</name>
    <name type="common">Ginger</name>
    <name type="synonym">Amomum zingiber</name>
    <dbReference type="NCBI Taxonomy" id="94328"/>
    <lineage>
        <taxon>Eukaryota</taxon>
        <taxon>Viridiplantae</taxon>
        <taxon>Streptophyta</taxon>
        <taxon>Embryophyta</taxon>
        <taxon>Tracheophyta</taxon>
        <taxon>Spermatophyta</taxon>
        <taxon>Magnoliopsida</taxon>
        <taxon>Liliopsida</taxon>
        <taxon>Zingiberales</taxon>
        <taxon>Zingiberaceae</taxon>
        <taxon>Zingiber</taxon>
    </lineage>
</organism>
<reference evidence="5 6" key="1">
    <citation type="submission" date="2020-08" db="EMBL/GenBank/DDBJ databases">
        <title>Plant Genome Project.</title>
        <authorList>
            <person name="Zhang R.-G."/>
        </authorList>
    </citation>
    <scope>NUCLEOTIDE SEQUENCE [LARGE SCALE GENOMIC DNA]</scope>
    <source>
        <tissue evidence="5">Rhizome</tissue>
    </source>
</reference>
<evidence type="ECO:0000256" key="2">
    <source>
        <dbReference type="ARBA" id="ARBA00034617"/>
    </source>
</evidence>
<feature type="domain" description="Helicase C-terminal" evidence="4">
    <location>
        <begin position="138"/>
        <end position="285"/>
    </location>
</feature>
<dbReference type="Pfam" id="PF16124">
    <property type="entry name" value="RecQ_Zn_bind"/>
    <property type="match status" value="1"/>
</dbReference>
<dbReference type="InterPro" id="IPR027417">
    <property type="entry name" value="P-loop_NTPase"/>
</dbReference>
<dbReference type="InterPro" id="IPR032284">
    <property type="entry name" value="RecQ_Zn-bd"/>
</dbReference>
<dbReference type="Proteomes" id="UP000734854">
    <property type="component" value="Unassembled WGS sequence"/>
</dbReference>
<dbReference type="PROSITE" id="PS51194">
    <property type="entry name" value="HELICASE_CTER"/>
    <property type="match status" value="1"/>
</dbReference>
<dbReference type="GO" id="GO:0005694">
    <property type="term" value="C:chromosome"/>
    <property type="evidence" value="ECO:0007669"/>
    <property type="project" value="TreeGrafter"/>
</dbReference>
<dbReference type="AlphaFoldDB" id="A0A8J5GHB5"/>
<dbReference type="GO" id="GO:0043138">
    <property type="term" value="F:3'-5' DNA helicase activity"/>
    <property type="evidence" value="ECO:0007669"/>
    <property type="project" value="UniProtKB-EC"/>
</dbReference>
<dbReference type="SUPFAM" id="SSF52540">
    <property type="entry name" value="P-loop containing nucleoside triphosphate hydrolases"/>
    <property type="match status" value="1"/>
</dbReference>
<keyword evidence="6" id="KW-1185">Reference proteome</keyword>
<evidence type="ECO:0000259" key="4">
    <source>
        <dbReference type="PROSITE" id="PS51194"/>
    </source>
</evidence>
<dbReference type="GO" id="GO:0009378">
    <property type="term" value="F:four-way junction helicase activity"/>
    <property type="evidence" value="ECO:0007669"/>
    <property type="project" value="TreeGrafter"/>
</dbReference>
<accession>A0A8J5GHB5</accession>
<evidence type="ECO:0000313" key="6">
    <source>
        <dbReference type="Proteomes" id="UP000734854"/>
    </source>
</evidence>
<dbReference type="GO" id="GO:0005634">
    <property type="term" value="C:nucleus"/>
    <property type="evidence" value="ECO:0007669"/>
    <property type="project" value="TreeGrafter"/>
</dbReference>
<name>A0A8J5GHB5_ZINOF</name>
<dbReference type="InterPro" id="IPR001650">
    <property type="entry name" value="Helicase_C-like"/>
</dbReference>
<dbReference type="EMBL" id="JACMSC010000009">
    <property type="protein sequence ID" value="KAG6506532.1"/>
    <property type="molecule type" value="Genomic_DNA"/>
</dbReference>
<proteinExistence type="inferred from homology"/>
<dbReference type="Pfam" id="PF22936">
    <property type="entry name" value="Pol_BBD"/>
    <property type="match status" value="1"/>
</dbReference>
<dbReference type="GO" id="GO:0005737">
    <property type="term" value="C:cytoplasm"/>
    <property type="evidence" value="ECO:0007669"/>
    <property type="project" value="TreeGrafter"/>
</dbReference>
<evidence type="ECO:0000313" key="5">
    <source>
        <dbReference type="EMBL" id="KAG6506532.1"/>
    </source>
</evidence>
<dbReference type="EC" id="5.6.2.4" evidence="3"/>
<comment type="similarity">
    <text evidence="1">Belongs to the helicase family. RecQ subfamily.</text>
</comment>
<dbReference type="PANTHER" id="PTHR13710:SF120">
    <property type="entry name" value="BIFUNCTIONAL 3'-5' EXONUCLEASE_ATP-DEPENDENT HELICASE WRN"/>
    <property type="match status" value="1"/>
</dbReference>
<comment type="caution">
    <text evidence="5">The sequence shown here is derived from an EMBL/GenBank/DDBJ whole genome shotgun (WGS) entry which is preliminary data.</text>
</comment>
<evidence type="ECO:0000256" key="3">
    <source>
        <dbReference type="ARBA" id="ARBA00034808"/>
    </source>
</evidence>
<comment type="catalytic activity">
    <reaction evidence="2">
        <text>Couples ATP hydrolysis with the unwinding of duplex DNA by translocating in the 3'-5' direction.</text>
        <dbReference type="EC" id="5.6.2.4"/>
    </reaction>
</comment>
<dbReference type="Pfam" id="PF00271">
    <property type="entry name" value="Helicase_C"/>
    <property type="match status" value="1"/>
</dbReference>
<evidence type="ECO:0000256" key="1">
    <source>
        <dbReference type="ARBA" id="ARBA00005446"/>
    </source>
</evidence>
<gene>
    <name evidence="5" type="ORF">ZIOFF_031856</name>
</gene>
<dbReference type="PANTHER" id="PTHR13710">
    <property type="entry name" value="DNA HELICASE RECQ FAMILY MEMBER"/>
    <property type="match status" value="1"/>
</dbReference>
<dbReference type="SMART" id="SM00490">
    <property type="entry name" value="HELICc"/>
    <property type="match status" value="1"/>
</dbReference>
<sequence>MEGSALAVRGAEFEGNRQGKQRPWCEYCRKSWHTHENCWKLHGKLANGKTKQGSIVPVVQEIKKVNIADVSFATVVGKGLVPISQTITLKDVLHVPTLTYNLLSISKFTHDHNCKANFCSSHCEFQNLTLGKMIGDAKQDDGLYLLNEGSIIGRQDHKTFVVSQAVYKALQNSGIKAGIYHGQMGSNDREMSLRSFIGDEIQVMVATVAFGMGIDKPNIRCVIHYGCPKDLESYYQESGRCGRDGLASVCLLYYSRSDFYKVDFYCGEAQSERRNAIKMSLAAAEKYCLLATCRRKYLLQYFGEENTDDCGEEELSDCSTILELLYA</sequence>
<dbReference type="Gene3D" id="3.40.50.300">
    <property type="entry name" value="P-loop containing nucleotide triphosphate hydrolases"/>
    <property type="match status" value="1"/>
</dbReference>
<dbReference type="InterPro" id="IPR054722">
    <property type="entry name" value="PolX-like_BBD"/>
</dbReference>
<protein>
    <recommendedName>
        <fullName evidence="3">DNA 3'-5' helicase</fullName>
        <ecNumber evidence="3">5.6.2.4</ecNumber>
    </recommendedName>
</protein>
<dbReference type="GO" id="GO:0000724">
    <property type="term" value="P:double-strand break repair via homologous recombination"/>
    <property type="evidence" value="ECO:0007669"/>
    <property type="project" value="TreeGrafter"/>
</dbReference>